<dbReference type="Gene3D" id="3.30.465.10">
    <property type="match status" value="2"/>
</dbReference>
<dbReference type="InterPro" id="IPR036318">
    <property type="entry name" value="FAD-bd_PCMH-like_sf"/>
</dbReference>
<dbReference type="SUPFAM" id="SSF56176">
    <property type="entry name" value="FAD-binding/transporter-associated domain-like"/>
    <property type="match status" value="1"/>
</dbReference>
<evidence type="ECO:0000259" key="6">
    <source>
        <dbReference type="PROSITE" id="PS51387"/>
    </source>
</evidence>
<dbReference type="Proteomes" id="UP000646911">
    <property type="component" value="Unassembled WGS sequence"/>
</dbReference>
<evidence type="ECO:0000313" key="8">
    <source>
        <dbReference type="Proteomes" id="UP000646911"/>
    </source>
</evidence>
<keyword evidence="8" id="KW-1185">Reference proteome</keyword>
<keyword evidence="3" id="KW-0285">Flavoprotein</keyword>
<dbReference type="Pfam" id="PF01565">
    <property type="entry name" value="FAD_binding_4"/>
    <property type="match status" value="1"/>
</dbReference>
<evidence type="ECO:0000256" key="4">
    <source>
        <dbReference type="ARBA" id="ARBA00022827"/>
    </source>
</evidence>
<accession>A0ABR6Z4D0</accession>
<dbReference type="PROSITE" id="PS51387">
    <property type="entry name" value="FAD_PCMH"/>
    <property type="match status" value="1"/>
</dbReference>
<dbReference type="InterPro" id="IPR050416">
    <property type="entry name" value="FAD-linked_Oxidoreductase"/>
</dbReference>
<dbReference type="InterPro" id="IPR016169">
    <property type="entry name" value="FAD-bd_PCMH_sub2"/>
</dbReference>
<feature type="domain" description="FAD-binding PCMH-type" evidence="6">
    <location>
        <begin position="110"/>
        <end position="295"/>
    </location>
</feature>
<comment type="similarity">
    <text evidence="2">Belongs to the oxygen-dependent FAD-linked oxidoreductase family.</text>
</comment>
<evidence type="ECO:0000256" key="3">
    <source>
        <dbReference type="ARBA" id="ARBA00022630"/>
    </source>
</evidence>
<protein>
    <submittedName>
        <fullName evidence="7">FAD-binding oxidoreductase</fullName>
    </submittedName>
</protein>
<gene>
    <name evidence="7" type="ORF">H8L47_01155</name>
</gene>
<reference evidence="7 8" key="1">
    <citation type="submission" date="2020-08" db="EMBL/GenBank/DDBJ databases">
        <title>Novel species isolated from subtropical streams in China.</title>
        <authorList>
            <person name="Lu H."/>
        </authorList>
    </citation>
    <scope>NUCLEOTIDE SEQUENCE [LARGE SCALE GENOMIC DNA]</scope>
    <source>
        <strain evidence="7 8">NL8W</strain>
    </source>
</reference>
<proteinExistence type="inferred from homology"/>
<dbReference type="InterPro" id="IPR012951">
    <property type="entry name" value="BBE"/>
</dbReference>
<sequence>MKRRNFLSSLAMAAATTLPPLKLSFGSSLSAKLPYQRVRPTDVAWPDAAKWAKLNNDVGGSLIKVQSLFHACQTEPDGVACLDALKHVGNPYWIGDQPAGTENSGWLDAWTPRPSEYAIQARDSSDVAAGITFARKNKLRLAVKGGGHSYLGTSNAPDSLLIWTRAMNKVTLHDAFVVQGGSGHAAPVPAVSAGAGAMWMDLYQAVTTEGGRYVQGGSCTTVGVAGLVQSGGFNSFSKGFGTAAAGLLEAEIVTADGQVRIVNEFNDADLFWALKGGGGGTFGVITRVTLRTHDLPLFFGGAWGKIKARSGAAFTRLIAHFIAFYHETLFNQHWGEHVHLESDNVLELGMISQGLDPKHVLAIWQPFFDWVTASPDDFAVLSPLGAWAWDARAWWDLDKSSSMERDTREGVPKHHGWGKSDQGEVGIFLHGYDSLWLPASLLQADRQQSLADALFAASRHQMVRLHIGKGLAGAPSDVRAAVLQTTTNPAVVDAFTLVIIAEGERPPAYPGFPRTAVDLAAARRVARDIDLAAAELRKIAPNSGSYVPESNYFNSAWQKEYWGENYSTLRAIKSKYDPEGLFCVHHGVGSEDWSADGFTRFA</sequence>
<keyword evidence="5" id="KW-0560">Oxidoreductase</keyword>
<evidence type="ECO:0000256" key="2">
    <source>
        <dbReference type="ARBA" id="ARBA00005466"/>
    </source>
</evidence>
<dbReference type="RefSeq" id="WP_186951407.1">
    <property type="nucleotide sequence ID" value="NZ_JACOFX010000001.1"/>
</dbReference>
<dbReference type="InterPro" id="IPR006094">
    <property type="entry name" value="Oxid_FAD_bind_N"/>
</dbReference>
<comment type="cofactor">
    <cofactor evidence="1">
        <name>FAD</name>
        <dbReference type="ChEBI" id="CHEBI:57692"/>
    </cofactor>
</comment>
<dbReference type="PANTHER" id="PTHR42973">
    <property type="entry name" value="BINDING OXIDOREDUCTASE, PUTATIVE (AFU_ORTHOLOGUE AFUA_1G17690)-RELATED"/>
    <property type="match status" value="1"/>
</dbReference>
<name>A0ABR6Z4D0_9BURK</name>
<evidence type="ECO:0000256" key="1">
    <source>
        <dbReference type="ARBA" id="ARBA00001974"/>
    </source>
</evidence>
<dbReference type="PANTHER" id="PTHR42973:SF39">
    <property type="entry name" value="FAD-BINDING PCMH-TYPE DOMAIN-CONTAINING PROTEIN"/>
    <property type="match status" value="1"/>
</dbReference>
<dbReference type="InterPro" id="IPR016166">
    <property type="entry name" value="FAD-bd_PCMH"/>
</dbReference>
<dbReference type="EMBL" id="JACOFX010000001">
    <property type="protein sequence ID" value="MBC3906166.1"/>
    <property type="molecule type" value="Genomic_DNA"/>
</dbReference>
<evidence type="ECO:0000313" key="7">
    <source>
        <dbReference type="EMBL" id="MBC3906166.1"/>
    </source>
</evidence>
<dbReference type="Pfam" id="PF08031">
    <property type="entry name" value="BBE"/>
    <property type="match status" value="1"/>
</dbReference>
<comment type="caution">
    <text evidence="7">The sequence shown here is derived from an EMBL/GenBank/DDBJ whole genome shotgun (WGS) entry which is preliminary data.</text>
</comment>
<evidence type="ECO:0000256" key="5">
    <source>
        <dbReference type="ARBA" id="ARBA00023002"/>
    </source>
</evidence>
<organism evidence="7 8">
    <name type="scientific">Undibacterium umbellatum</name>
    <dbReference type="NCBI Taxonomy" id="2762300"/>
    <lineage>
        <taxon>Bacteria</taxon>
        <taxon>Pseudomonadati</taxon>
        <taxon>Pseudomonadota</taxon>
        <taxon>Betaproteobacteria</taxon>
        <taxon>Burkholderiales</taxon>
        <taxon>Oxalobacteraceae</taxon>
        <taxon>Undibacterium</taxon>
    </lineage>
</organism>
<keyword evidence="4" id="KW-0274">FAD</keyword>